<reference evidence="2 3" key="1">
    <citation type="journal article" date="2016" name="Nat. Commun.">
        <title>Ectomycorrhizal ecology is imprinted in the genome of the dominant symbiotic fungus Cenococcum geophilum.</title>
        <authorList>
            <consortium name="DOE Joint Genome Institute"/>
            <person name="Peter M."/>
            <person name="Kohler A."/>
            <person name="Ohm R.A."/>
            <person name="Kuo A."/>
            <person name="Krutzmann J."/>
            <person name="Morin E."/>
            <person name="Arend M."/>
            <person name="Barry K.W."/>
            <person name="Binder M."/>
            <person name="Choi C."/>
            <person name="Clum A."/>
            <person name="Copeland A."/>
            <person name="Grisel N."/>
            <person name="Haridas S."/>
            <person name="Kipfer T."/>
            <person name="LaButti K."/>
            <person name="Lindquist E."/>
            <person name="Lipzen A."/>
            <person name="Maire R."/>
            <person name="Meier B."/>
            <person name="Mihaltcheva S."/>
            <person name="Molinier V."/>
            <person name="Murat C."/>
            <person name="Poggeler S."/>
            <person name="Quandt C.A."/>
            <person name="Sperisen C."/>
            <person name="Tritt A."/>
            <person name="Tisserant E."/>
            <person name="Crous P.W."/>
            <person name="Henrissat B."/>
            <person name="Nehls U."/>
            <person name="Egli S."/>
            <person name="Spatafora J.W."/>
            <person name="Grigoriev I.V."/>
            <person name="Martin F.M."/>
        </authorList>
    </citation>
    <scope>NUCLEOTIDE SEQUENCE [LARGE SCALE GENOMIC DNA]</scope>
    <source>
        <strain evidence="2 3">CBS 207.34</strain>
    </source>
</reference>
<evidence type="ECO:0000256" key="1">
    <source>
        <dbReference type="SAM" id="MobiDB-lite"/>
    </source>
</evidence>
<proteinExistence type="predicted"/>
<sequence>MAGNELAKQRRRVKQATKEKQTAAAELAILPKKTAQASREFAELDAQVKALEAKRRQAGKVLKTLKKKNMTIKRTLNMCEDVLAGAAREAAKGHSHQHSFKSEETYATSQARYPTLTAGYQTSHSKSNSLQAKSFIKPKPTAAHAPQMTTSETPVHSYTKAAATHSCTNSAAMHIHTNTATAHSYTNTAVTISSSMTSRGQAQRFTYLPTTSCPQPTFTVSNGVFDYFQKAFSQSSVSQPPLARSNFGRSSPGQPSSEPQLPQATQAVGTQPVRAPKSSSTLTTLTTFAHRAFNSISVSNPSPYPPVPQSEGARLYALLKDTASKVHISVSSEFDPQD</sequence>
<feature type="region of interest" description="Disordered" evidence="1">
    <location>
        <begin position="238"/>
        <end position="280"/>
    </location>
</feature>
<protein>
    <submittedName>
        <fullName evidence="2">Uncharacterized protein</fullName>
    </submittedName>
</protein>
<dbReference type="AlphaFoldDB" id="A0A8E2FAV5"/>
<organism evidence="2 3">
    <name type="scientific">Glonium stellatum</name>
    <dbReference type="NCBI Taxonomy" id="574774"/>
    <lineage>
        <taxon>Eukaryota</taxon>
        <taxon>Fungi</taxon>
        <taxon>Dikarya</taxon>
        <taxon>Ascomycota</taxon>
        <taxon>Pezizomycotina</taxon>
        <taxon>Dothideomycetes</taxon>
        <taxon>Pleosporomycetidae</taxon>
        <taxon>Gloniales</taxon>
        <taxon>Gloniaceae</taxon>
        <taxon>Glonium</taxon>
    </lineage>
</organism>
<name>A0A8E2FAV5_9PEZI</name>
<feature type="compositionally biased region" description="Polar residues" evidence="1">
    <location>
        <begin position="247"/>
        <end position="269"/>
    </location>
</feature>
<keyword evidence="3" id="KW-1185">Reference proteome</keyword>
<dbReference type="EMBL" id="KV748667">
    <property type="protein sequence ID" value="OCL13812.1"/>
    <property type="molecule type" value="Genomic_DNA"/>
</dbReference>
<evidence type="ECO:0000313" key="2">
    <source>
        <dbReference type="EMBL" id="OCL13812.1"/>
    </source>
</evidence>
<accession>A0A8E2FAV5</accession>
<evidence type="ECO:0000313" key="3">
    <source>
        <dbReference type="Proteomes" id="UP000250140"/>
    </source>
</evidence>
<gene>
    <name evidence="2" type="ORF">AOQ84DRAFT_224208</name>
</gene>
<feature type="region of interest" description="Disordered" evidence="1">
    <location>
        <begin position="1"/>
        <end position="20"/>
    </location>
</feature>
<dbReference type="Proteomes" id="UP000250140">
    <property type="component" value="Unassembled WGS sequence"/>
</dbReference>